<dbReference type="InterPro" id="IPR039424">
    <property type="entry name" value="SBP_5"/>
</dbReference>
<dbReference type="PIRSF" id="PIRSF002741">
    <property type="entry name" value="MppA"/>
    <property type="match status" value="1"/>
</dbReference>
<dbReference type="GO" id="GO:0043190">
    <property type="term" value="C:ATP-binding cassette (ABC) transporter complex"/>
    <property type="evidence" value="ECO:0007669"/>
    <property type="project" value="InterPro"/>
</dbReference>
<dbReference type="Gene3D" id="3.10.105.10">
    <property type="entry name" value="Dipeptide-binding Protein, Domain 3"/>
    <property type="match status" value="1"/>
</dbReference>
<dbReference type="InterPro" id="IPR000914">
    <property type="entry name" value="SBP_5_dom"/>
</dbReference>
<feature type="chain" id="PRO_5017932114" evidence="2">
    <location>
        <begin position="18"/>
        <end position="617"/>
    </location>
</feature>
<feature type="coiled-coil region" evidence="1">
    <location>
        <begin position="538"/>
        <end position="566"/>
    </location>
</feature>
<dbReference type="Gene3D" id="3.40.190.10">
    <property type="entry name" value="Periplasmic binding protein-like II"/>
    <property type="match status" value="1"/>
</dbReference>
<proteinExistence type="predicted"/>
<feature type="signal peptide" evidence="2">
    <location>
        <begin position="1"/>
        <end position="17"/>
    </location>
</feature>
<keyword evidence="1" id="KW-0175">Coiled coil</keyword>
<protein>
    <submittedName>
        <fullName evidence="4">Putative Extracellular solute-binding protein family 5</fullName>
    </submittedName>
</protein>
<dbReference type="PANTHER" id="PTHR30290:SF62">
    <property type="entry name" value="OLIGOPEPTIDE ABC TRANSPORTER, PERIPLASMIC OLIGOPEPTIDE-BINDING PROTEIN"/>
    <property type="match status" value="1"/>
</dbReference>
<dbReference type="InterPro" id="IPR030678">
    <property type="entry name" value="Peptide/Ni-bd"/>
</dbReference>
<evidence type="ECO:0000256" key="2">
    <source>
        <dbReference type="SAM" id="SignalP"/>
    </source>
</evidence>
<organism evidence="4">
    <name type="scientific">uncultured spirochete</name>
    <dbReference type="NCBI Taxonomy" id="156406"/>
    <lineage>
        <taxon>Bacteria</taxon>
        <taxon>Pseudomonadati</taxon>
        <taxon>Spirochaetota</taxon>
        <taxon>Spirochaetia</taxon>
        <taxon>Spirochaetales</taxon>
        <taxon>environmental samples</taxon>
    </lineage>
</organism>
<accession>A0A3P3XLC4</accession>
<evidence type="ECO:0000313" key="4">
    <source>
        <dbReference type="EMBL" id="SLM15360.1"/>
    </source>
</evidence>
<dbReference type="Pfam" id="PF00496">
    <property type="entry name" value="SBP_bac_5"/>
    <property type="match status" value="1"/>
</dbReference>
<dbReference type="PANTHER" id="PTHR30290">
    <property type="entry name" value="PERIPLASMIC BINDING COMPONENT OF ABC TRANSPORTER"/>
    <property type="match status" value="1"/>
</dbReference>
<feature type="domain" description="Solute-binding protein family 5" evidence="3">
    <location>
        <begin position="102"/>
        <end position="504"/>
    </location>
</feature>
<gene>
    <name evidence="4" type="ORF">SPIROBIBN47_410056</name>
</gene>
<dbReference type="GO" id="GO:1904680">
    <property type="term" value="F:peptide transmembrane transporter activity"/>
    <property type="evidence" value="ECO:0007669"/>
    <property type="project" value="TreeGrafter"/>
</dbReference>
<evidence type="ECO:0000259" key="3">
    <source>
        <dbReference type="Pfam" id="PF00496"/>
    </source>
</evidence>
<evidence type="ECO:0000256" key="1">
    <source>
        <dbReference type="SAM" id="Coils"/>
    </source>
</evidence>
<name>A0A3P3XLC4_9SPIR</name>
<sequence>MKSSRVVIAFLAMSAFAVVTTAAAPSGTYKEAPQLAAMVQSGKLPPVELRLPPNPVIVKPLDSVGKYGGTIRKVYTGVNDWWNLALFGVRAEPLLAADLEGNIVPNLLESYEYISGGNILRLYIRKGIKWSDGVPFTVDDIIYDLQTRGNKNMPLESAGLASKVVADKIVKIDDYTVDLPLKEKYPLEFTIAYDPTVSPKHYLIKFDPRYDSTKTWQDLATAWSPSRNSAALVNLPVLSAWKVVEYVENVRIVAERNPYYWKVDTNGQQLPYIDRVVFNYVASTDTIPAMIMAGQVDFQARHLSLADFPFYKQNESMGGYRTAVLPNTNLGPAIHLNYADKDPDLRKLFRTKEFRIALSYGIDRLAISNTLFFGQAKPWGFSPLEGSPANPGNPYSTMYTQYDPSAANKLLDELGLKDTNGDGFRELNGKPLSIIIDMDKGGGAGPVQVVELIASQWQKIGIRAIANTIDRSLILARWKENSHDAFAWNVNGGVDPLQFTFAWSTTAAPDFMWGNVGVPLNEWQTSGGKTGVEPPAFVKEMNGLVLEAQQELNAKKRNELARHITKIASENLYKIPTTTLVSVGVVSTKLANVPNSWTDGISVLSPRNIQPWQFFYK</sequence>
<dbReference type="AlphaFoldDB" id="A0A3P3XLC4"/>
<dbReference type="GO" id="GO:0015833">
    <property type="term" value="P:peptide transport"/>
    <property type="evidence" value="ECO:0007669"/>
    <property type="project" value="TreeGrafter"/>
</dbReference>
<reference evidence="4" key="1">
    <citation type="submission" date="2017-02" db="EMBL/GenBank/DDBJ databases">
        <authorList>
            <person name="Regsiter A."/>
            <person name="William W."/>
        </authorList>
    </citation>
    <scope>NUCLEOTIDE SEQUENCE</scope>
    <source>
        <strain evidence="4">Bib</strain>
    </source>
</reference>
<dbReference type="EMBL" id="FWDM01000036">
    <property type="protein sequence ID" value="SLM15360.1"/>
    <property type="molecule type" value="Genomic_DNA"/>
</dbReference>
<dbReference type="SUPFAM" id="SSF53850">
    <property type="entry name" value="Periplasmic binding protein-like II"/>
    <property type="match status" value="1"/>
</dbReference>
<dbReference type="GO" id="GO:0030288">
    <property type="term" value="C:outer membrane-bounded periplasmic space"/>
    <property type="evidence" value="ECO:0007669"/>
    <property type="project" value="UniProtKB-ARBA"/>
</dbReference>
<keyword evidence="2" id="KW-0732">Signal</keyword>
<dbReference type="CDD" id="cd08500">
    <property type="entry name" value="PBP2_NikA_DppA_OppA_like_4"/>
    <property type="match status" value="1"/>
</dbReference>